<dbReference type="SUPFAM" id="SSF56317">
    <property type="entry name" value="Carbon-nitrogen hydrolase"/>
    <property type="match status" value="1"/>
</dbReference>
<organism evidence="2">
    <name type="scientific">Streptomyces haneummycinicus</name>
    <dbReference type="NCBI Taxonomy" id="3074435"/>
    <lineage>
        <taxon>Bacteria</taxon>
        <taxon>Bacillati</taxon>
        <taxon>Actinomycetota</taxon>
        <taxon>Actinomycetes</taxon>
        <taxon>Kitasatosporales</taxon>
        <taxon>Streptomycetaceae</taxon>
        <taxon>Streptomyces</taxon>
    </lineage>
</organism>
<reference evidence="2" key="2">
    <citation type="submission" date="2024-07" db="EMBL/GenBank/DDBJ databases">
        <title>Streptomyces haneummycinica sp. nov., a new antibiotic-producing actinobacterium isolated from marine sediment.</title>
        <authorList>
            <person name="Uemura M."/>
            <person name="Hamada M."/>
            <person name="Hirano S."/>
            <person name="Kobayashi K."/>
            <person name="Ohshiro T."/>
            <person name="Kobayashi T."/>
            <person name="Terahara T."/>
        </authorList>
    </citation>
    <scope>NUCLEOTIDE SEQUENCE</scope>
    <source>
        <strain evidence="2">KM77-8</strain>
    </source>
</reference>
<dbReference type="EMBL" id="AP035768">
    <property type="protein sequence ID" value="BFO19840.1"/>
    <property type="molecule type" value="Genomic_DNA"/>
</dbReference>
<proteinExistence type="predicted"/>
<dbReference type="AlphaFoldDB" id="A0AAT9HRB4"/>
<accession>A0AAT9HRB4</accession>
<reference evidence="2" key="1">
    <citation type="submission" date="2024-06" db="EMBL/GenBank/DDBJ databases">
        <authorList>
            <consortium name="consrtm"/>
            <person name="Uemura M."/>
            <person name="Terahara T."/>
        </authorList>
    </citation>
    <scope>NUCLEOTIDE SEQUENCE</scope>
    <source>
        <strain evidence="2">KM77-8</strain>
    </source>
</reference>
<gene>
    <name evidence="2" type="ORF">SHKM778_62280</name>
</gene>
<name>A0AAT9HRB4_9ACTN</name>
<protein>
    <recommendedName>
        <fullName evidence="3">CN hydrolase domain-containing protein</fullName>
    </recommendedName>
</protein>
<dbReference type="Gene3D" id="3.60.110.10">
    <property type="entry name" value="Carbon-nitrogen hydrolase"/>
    <property type="match status" value="1"/>
</dbReference>
<feature type="region of interest" description="Disordered" evidence="1">
    <location>
        <begin position="49"/>
        <end position="96"/>
    </location>
</feature>
<sequence length="96" mass="9598">MRTALLQSSGRPGSVVENLKVLDDAARRAAAAGAGLLVTSELFLTGYAIGDDIPGSPSPPTATPPTRSRRAPPATASRSPTPIPSATASTSSIPSS</sequence>
<evidence type="ECO:0008006" key="3">
    <source>
        <dbReference type="Google" id="ProtNLM"/>
    </source>
</evidence>
<evidence type="ECO:0000313" key="2">
    <source>
        <dbReference type="EMBL" id="BFO19840.1"/>
    </source>
</evidence>
<feature type="compositionally biased region" description="Low complexity" evidence="1">
    <location>
        <begin position="71"/>
        <end position="96"/>
    </location>
</feature>
<evidence type="ECO:0000256" key="1">
    <source>
        <dbReference type="SAM" id="MobiDB-lite"/>
    </source>
</evidence>
<dbReference type="InterPro" id="IPR036526">
    <property type="entry name" value="C-N_Hydrolase_sf"/>
</dbReference>